<feature type="transmembrane region" description="Helical" evidence="5">
    <location>
        <begin position="340"/>
        <end position="358"/>
    </location>
</feature>
<dbReference type="Proteomes" id="UP000697127">
    <property type="component" value="Unassembled WGS sequence"/>
</dbReference>
<dbReference type="InterPro" id="IPR011547">
    <property type="entry name" value="SLC26A/SulP_dom"/>
</dbReference>
<dbReference type="Pfam" id="PF00916">
    <property type="entry name" value="Sulfate_transp"/>
    <property type="match status" value="1"/>
</dbReference>
<dbReference type="InterPro" id="IPR002645">
    <property type="entry name" value="STAS_dom"/>
</dbReference>
<feature type="transmembrane region" description="Helical" evidence="5">
    <location>
        <begin position="561"/>
        <end position="588"/>
    </location>
</feature>
<dbReference type="InterPro" id="IPR001902">
    <property type="entry name" value="SLC26A/SulP_fam"/>
</dbReference>
<dbReference type="PROSITE" id="PS50801">
    <property type="entry name" value="STAS"/>
    <property type="match status" value="1"/>
</dbReference>
<proteinExistence type="predicted"/>
<gene>
    <name evidence="7" type="ORF">C6P40_003556</name>
</gene>
<keyword evidence="8" id="KW-1185">Reference proteome</keyword>
<keyword evidence="2 5" id="KW-0812">Transmembrane</keyword>
<evidence type="ECO:0000313" key="8">
    <source>
        <dbReference type="Proteomes" id="UP000697127"/>
    </source>
</evidence>
<evidence type="ECO:0000259" key="6">
    <source>
        <dbReference type="PROSITE" id="PS50801"/>
    </source>
</evidence>
<dbReference type="CDD" id="cd07042">
    <property type="entry name" value="STAS_SulP_like_sulfate_transporter"/>
    <property type="match status" value="1"/>
</dbReference>
<feature type="transmembrane region" description="Helical" evidence="5">
    <location>
        <begin position="260"/>
        <end position="278"/>
    </location>
</feature>
<dbReference type="GO" id="GO:0055085">
    <property type="term" value="P:transmembrane transport"/>
    <property type="evidence" value="ECO:0007669"/>
    <property type="project" value="InterPro"/>
</dbReference>
<feature type="transmembrane region" description="Helical" evidence="5">
    <location>
        <begin position="464"/>
        <end position="483"/>
    </location>
</feature>
<name>A0A9P7BE44_9ASCO</name>
<comment type="subcellular location">
    <subcellularLocation>
        <location evidence="1">Membrane</location>
        <topology evidence="1">Multi-pass membrane protein</topology>
    </subcellularLocation>
</comment>
<sequence length="859" mass="96474">RAEQHVSAFVQLQSGVGFAVNTFFASSWGGTATAGTADTDTDTADTAAADTDTDTAACHEIVTQTLLEGDTAKHSQHPIRINKVIESKQKRKICTDEIWLCYCCDLDDDDDESVQSYLNNNNTNNNSHGILTSRNIPHINRNTDNSSTTLSEKFGYYIPCYNWLSEYKLSYLTYDILAGLSLASYQIPLSMSFATALAHVPTASGLLGLSIGPIVYMFMGTVPQMIVGPEAAVSMIIGQNIETITKHYPEMDPVDILCNMTFLSGIVLLIFGILRFGYLDNVLCGTLLRGFITAIGLSMILNSIISMLGLQPVLSNLPPNIHVHSAAEKFIFLINHWNNYHKMTTSISFISFLILLFLSKTKKILIKKNFKIASYFPEILFVIVLFTIFSYIFDFDNKGIKIIGYVNLDDFKFRNPLSKNNRKWWGKLFPVSFVCAILGFFETSTAAKSLSSMLEMPVSSNRELVSLGTVGTTVSWFGALPSFGGYARSKLNAMIGAKTPISGFVMGLTTLFVIFNLLNYIYYLPLCVLNSVIAIVGWGMIEETPKELKFHIRTKGWNEILTFIVTLSASLYYSIEIGVSMGCFYSLMRVLKHSTQSRVQILSRISGTDTFVNPDFDNSDSNNFFKFPKKIIVSGYKEFRRQSMVLENPTNAILNEFTNLNNNNNNNNNNNSLSQANLDRDKDSNITQNLIQEQKDIFPKLEDREGCLIVKIAEPLTFFNANDMKGRLKRIELYGSTHGHPGSKQKTNKSLRHVVFDLHGMTSIDSSATQILYDIVDNYQRRGINVFFTRIFKSKNLIQRLKDSGIEELLSLVDGEEFGIRQTIRPYYDDILDALKAIDKIDSSCEWETRSYFSSLGFE</sequence>
<feature type="non-terminal residue" evidence="7">
    <location>
        <position position="859"/>
    </location>
</feature>
<feature type="domain" description="STAS" evidence="6">
    <location>
        <begin position="697"/>
        <end position="838"/>
    </location>
</feature>
<dbReference type="AlphaFoldDB" id="A0A9P7BE44"/>
<dbReference type="PANTHER" id="PTHR11814">
    <property type="entry name" value="SULFATE TRANSPORTER"/>
    <property type="match status" value="1"/>
</dbReference>
<dbReference type="InterPro" id="IPR036513">
    <property type="entry name" value="STAS_dom_sf"/>
</dbReference>
<dbReference type="Pfam" id="PF01740">
    <property type="entry name" value="STAS"/>
    <property type="match status" value="1"/>
</dbReference>
<evidence type="ECO:0000313" key="7">
    <source>
        <dbReference type="EMBL" id="KAG0686705.1"/>
    </source>
</evidence>
<evidence type="ECO:0000256" key="2">
    <source>
        <dbReference type="ARBA" id="ARBA00022692"/>
    </source>
</evidence>
<protein>
    <recommendedName>
        <fullName evidence="6">STAS domain-containing protein</fullName>
    </recommendedName>
</protein>
<feature type="transmembrane region" description="Helical" evidence="5">
    <location>
        <begin position="495"/>
        <end position="515"/>
    </location>
</feature>
<dbReference type="SUPFAM" id="SSF52091">
    <property type="entry name" value="SpoIIaa-like"/>
    <property type="match status" value="1"/>
</dbReference>
<organism evidence="7 8">
    <name type="scientific">Pichia californica</name>
    <dbReference type="NCBI Taxonomy" id="460514"/>
    <lineage>
        <taxon>Eukaryota</taxon>
        <taxon>Fungi</taxon>
        <taxon>Dikarya</taxon>
        <taxon>Ascomycota</taxon>
        <taxon>Saccharomycotina</taxon>
        <taxon>Pichiomycetes</taxon>
        <taxon>Pichiales</taxon>
        <taxon>Pichiaceae</taxon>
        <taxon>Pichia</taxon>
    </lineage>
</organism>
<reference evidence="7" key="1">
    <citation type="submission" date="2020-11" db="EMBL/GenBank/DDBJ databases">
        <title>Kefir isolates.</title>
        <authorList>
            <person name="Marcisauskas S."/>
            <person name="Kim Y."/>
            <person name="Blasche S."/>
        </authorList>
    </citation>
    <scope>NUCLEOTIDE SEQUENCE</scope>
    <source>
        <strain evidence="7">Olga-1</strain>
    </source>
</reference>
<keyword evidence="4 5" id="KW-0472">Membrane</keyword>
<evidence type="ECO:0000256" key="1">
    <source>
        <dbReference type="ARBA" id="ARBA00004141"/>
    </source>
</evidence>
<feature type="transmembrane region" description="Helical" evidence="5">
    <location>
        <begin position="370"/>
        <end position="393"/>
    </location>
</feature>
<keyword evidence="3 5" id="KW-1133">Transmembrane helix</keyword>
<accession>A0A9P7BE44</accession>
<feature type="transmembrane region" description="Helical" evidence="5">
    <location>
        <begin position="522"/>
        <end position="541"/>
    </location>
</feature>
<evidence type="ECO:0000256" key="4">
    <source>
        <dbReference type="ARBA" id="ARBA00023136"/>
    </source>
</evidence>
<dbReference type="Gene3D" id="3.30.750.24">
    <property type="entry name" value="STAS domain"/>
    <property type="match status" value="1"/>
</dbReference>
<dbReference type="EMBL" id="PUHW01000401">
    <property type="protein sequence ID" value="KAG0686705.1"/>
    <property type="molecule type" value="Genomic_DNA"/>
</dbReference>
<feature type="transmembrane region" description="Helical" evidence="5">
    <location>
        <begin position="290"/>
        <end position="310"/>
    </location>
</feature>
<dbReference type="GO" id="GO:0016020">
    <property type="term" value="C:membrane"/>
    <property type="evidence" value="ECO:0007669"/>
    <property type="project" value="UniProtKB-SubCell"/>
</dbReference>
<evidence type="ECO:0000256" key="3">
    <source>
        <dbReference type="ARBA" id="ARBA00022989"/>
    </source>
</evidence>
<comment type="caution">
    <text evidence="7">The sequence shown here is derived from an EMBL/GenBank/DDBJ whole genome shotgun (WGS) entry which is preliminary data.</text>
</comment>
<evidence type="ECO:0000256" key="5">
    <source>
        <dbReference type="SAM" id="Phobius"/>
    </source>
</evidence>